<keyword evidence="8" id="KW-0325">Glycoprotein</keyword>
<dbReference type="Gene3D" id="2.60.40.2150">
    <property type="entry name" value="Interleukin-17 receptor A/B, fibronectin-III-like domain 2"/>
    <property type="match status" value="1"/>
</dbReference>
<evidence type="ECO:0000313" key="13">
    <source>
        <dbReference type="Proteomes" id="UP001142489"/>
    </source>
</evidence>
<dbReference type="InterPro" id="IPR032356">
    <property type="entry name" value="IL17R_A/B_N"/>
</dbReference>
<dbReference type="Gene3D" id="2.60.40.2160">
    <property type="entry name" value="Interleukin-17 receptor A/B, fibronectin-III-like domain 1"/>
    <property type="match status" value="1"/>
</dbReference>
<sequence length="503" mass="56697">MQAVAAWALTGTVLAACVSVGEAQPFITCHVENGPSPELTMHHQFTPHDLLSLSVKIVETHGMCRFNITWILNADASIRYLNATKICVSPASASRACVRCDYSEEFESQTRPDGQNWQFYYVGFSVQEITKYFIEASNIPPANILEDMPKKEIILTSPGCQDSMLKHCNTCIEMGSLWDPEISACYTESEVEVNFTASGFSPNYFIFLCESDDCIDHTVSNKKKNDTRVSVRIPLNDKSRKTLIELIPYFPKCRNDCVRYSDYMEMCPEESVSDPDVTNLLGTYLYALAALLLVVCVLAAILYLKRRHDTAKSQGFLYPAMKQIPTTTVLIVYSPEVCFQHTVLGFADFLHERCHSEVIIDAWQKRRIVEIGPVQWFATQREIAEKIIFLTPGPRSAACDAACERTIESHKKDSECMFTLAFNLFCSDLKNQSSPHKYMVVSFNETNLAEQLPSPLNSCPKYFLMKDIGSFCRDLCFSRNLGSGEGRKSKCSGRFKINLKPLV</sequence>
<keyword evidence="7" id="KW-0675">Receptor</keyword>
<feature type="domain" description="SEFIR" evidence="11">
    <location>
        <begin position="326"/>
        <end position="473"/>
    </location>
</feature>
<comment type="caution">
    <text evidence="12">The sequence shown here is derived from an EMBL/GenBank/DDBJ whole genome shotgun (WGS) entry which is preliminary data.</text>
</comment>
<dbReference type="InterPro" id="IPR039465">
    <property type="entry name" value="IL-17_rcpt-like"/>
</dbReference>
<dbReference type="InterPro" id="IPR013568">
    <property type="entry name" value="SEFIR_dom"/>
</dbReference>
<dbReference type="Pfam" id="PF16556">
    <property type="entry name" value="IL17R_fnIII_D1"/>
    <property type="match status" value="1"/>
</dbReference>
<evidence type="ECO:0000256" key="5">
    <source>
        <dbReference type="ARBA" id="ARBA00022989"/>
    </source>
</evidence>
<dbReference type="InterPro" id="IPR038683">
    <property type="entry name" value="IL17RA/B_FnIII-like_1_sf"/>
</dbReference>
<feature type="signal peptide" evidence="10">
    <location>
        <begin position="1"/>
        <end position="23"/>
    </location>
</feature>
<dbReference type="EMBL" id="JAPFRF010000011">
    <property type="protein sequence ID" value="KAJ7316848.1"/>
    <property type="molecule type" value="Genomic_DNA"/>
</dbReference>
<proteinExistence type="predicted"/>
<keyword evidence="3 9" id="KW-0812">Transmembrane</keyword>
<evidence type="ECO:0000313" key="12">
    <source>
        <dbReference type="EMBL" id="KAJ7316848.1"/>
    </source>
</evidence>
<evidence type="ECO:0000256" key="3">
    <source>
        <dbReference type="ARBA" id="ARBA00022692"/>
    </source>
</evidence>
<dbReference type="PANTHER" id="PTHR15583">
    <property type="entry name" value="INTERLEUKIN-17 RECEPTOR"/>
    <property type="match status" value="1"/>
</dbReference>
<evidence type="ECO:0000256" key="8">
    <source>
        <dbReference type="ARBA" id="ARBA00023180"/>
    </source>
</evidence>
<evidence type="ECO:0000256" key="4">
    <source>
        <dbReference type="ARBA" id="ARBA00022729"/>
    </source>
</evidence>
<dbReference type="OrthoDB" id="8963084at2759"/>
<name>A0A9Q0XJ12_9SAUR</name>
<evidence type="ECO:0000256" key="10">
    <source>
        <dbReference type="SAM" id="SignalP"/>
    </source>
</evidence>
<gene>
    <name evidence="12" type="ORF">JRQ81_003010</name>
</gene>
<evidence type="ECO:0000256" key="1">
    <source>
        <dbReference type="ARBA" id="ARBA00004251"/>
    </source>
</evidence>
<dbReference type="Gene3D" id="3.40.50.11530">
    <property type="match status" value="1"/>
</dbReference>
<evidence type="ECO:0000256" key="6">
    <source>
        <dbReference type="ARBA" id="ARBA00023136"/>
    </source>
</evidence>
<comment type="subcellular location">
    <subcellularLocation>
        <location evidence="1">Cell membrane</location>
        <topology evidence="1">Single-pass type I membrane protein</topology>
    </subcellularLocation>
</comment>
<dbReference type="FunFam" id="2.60.40.2160:FF:000002">
    <property type="entry name" value="Interleukin 17 receptor B"/>
    <property type="match status" value="1"/>
</dbReference>
<keyword evidence="5 9" id="KW-1133">Transmembrane helix</keyword>
<evidence type="ECO:0000256" key="7">
    <source>
        <dbReference type="ARBA" id="ARBA00023170"/>
    </source>
</evidence>
<dbReference type="Proteomes" id="UP001142489">
    <property type="component" value="Unassembled WGS sequence"/>
</dbReference>
<evidence type="ECO:0000259" key="11">
    <source>
        <dbReference type="PROSITE" id="PS51534"/>
    </source>
</evidence>
<dbReference type="GO" id="GO:0030368">
    <property type="term" value="F:interleukin-17 receptor activity"/>
    <property type="evidence" value="ECO:0007669"/>
    <property type="project" value="InterPro"/>
</dbReference>
<keyword evidence="4 10" id="KW-0732">Signal</keyword>
<dbReference type="GO" id="GO:0005886">
    <property type="term" value="C:plasma membrane"/>
    <property type="evidence" value="ECO:0007669"/>
    <property type="project" value="UniProtKB-SubCell"/>
</dbReference>
<dbReference type="PROSITE" id="PS51534">
    <property type="entry name" value="SEFIR"/>
    <property type="match status" value="1"/>
</dbReference>
<dbReference type="FunFam" id="3.40.50.11530:FF:000004">
    <property type="entry name" value="Interleukin 17 receptor B"/>
    <property type="match status" value="1"/>
</dbReference>
<keyword evidence="2" id="KW-1003">Cell membrane</keyword>
<evidence type="ECO:0000256" key="2">
    <source>
        <dbReference type="ARBA" id="ARBA00022475"/>
    </source>
</evidence>
<dbReference type="InterPro" id="IPR043046">
    <property type="entry name" value="IL17RA/B_FnIII-like_2_sf"/>
</dbReference>
<feature type="transmembrane region" description="Helical" evidence="9">
    <location>
        <begin position="284"/>
        <end position="304"/>
    </location>
</feature>
<dbReference type="Pfam" id="PF08357">
    <property type="entry name" value="SEFIR"/>
    <property type="match status" value="1"/>
</dbReference>
<keyword evidence="13" id="KW-1185">Reference proteome</keyword>
<dbReference type="AlphaFoldDB" id="A0A9Q0XJ12"/>
<dbReference type="Pfam" id="PF16578">
    <property type="entry name" value="IL17R_fnIII_D2"/>
    <property type="match status" value="1"/>
</dbReference>
<keyword evidence="6 9" id="KW-0472">Membrane</keyword>
<reference evidence="12" key="1">
    <citation type="journal article" date="2023" name="DNA Res.">
        <title>Chromosome-level genome assembly of Phrynocephalus forsythii using third-generation DNA sequencing and Hi-C analysis.</title>
        <authorList>
            <person name="Qi Y."/>
            <person name="Zhao W."/>
            <person name="Zhao Y."/>
            <person name="Niu C."/>
            <person name="Cao S."/>
            <person name="Zhang Y."/>
        </authorList>
    </citation>
    <scope>NUCLEOTIDE SEQUENCE</scope>
    <source>
        <tissue evidence="12">Muscle</tissue>
    </source>
</reference>
<evidence type="ECO:0000256" key="9">
    <source>
        <dbReference type="SAM" id="Phobius"/>
    </source>
</evidence>
<protein>
    <recommendedName>
        <fullName evidence="11">SEFIR domain-containing protein</fullName>
    </recommendedName>
</protein>
<organism evidence="12 13">
    <name type="scientific">Phrynocephalus forsythii</name>
    <dbReference type="NCBI Taxonomy" id="171643"/>
    <lineage>
        <taxon>Eukaryota</taxon>
        <taxon>Metazoa</taxon>
        <taxon>Chordata</taxon>
        <taxon>Craniata</taxon>
        <taxon>Vertebrata</taxon>
        <taxon>Euteleostomi</taxon>
        <taxon>Lepidosauria</taxon>
        <taxon>Squamata</taxon>
        <taxon>Bifurcata</taxon>
        <taxon>Unidentata</taxon>
        <taxon>Episquamata</taxon>
        <taxon>Toxicofera</taxon>
        <taxon>Iguania</taxon>
        <taxon>Acrodonta</taxon>
        <taxon>Agamidae</taxon>
        <taxon>Agaminae</taxon>
        <taxon>Phrynocephalus</taxon>
    </lineage>
</organism>
<accession>A0A9Q0XJ12</accession>
<dbReference type="PANTHER" id="PTHR15583:SF11">
    <property type="entry name" value="INTERLEUKIN-17 RECEPTOR B"/>
    <property type="match status" value="1"/>
</dbReference>
<feature type="chain" id="PRO_5040493835" description="SEFIR domain-containing protein" evidence="10">
    <location>
        <begin position="24"/>
        <end position="503"/>
    </location>
</feature>